<dbReference type="Pfam" id="PF18074">
    <property type="entry name" value="PriA_C"/>
    <property type="match status" value="1"/>
</dbReference>
<dbReference type="NCBIfam" id="TIGR00595">
    <property type="entry name" value="priA"/>
    <property type="match status" value="1"/>
</dbReference>
<keyword evidence="4 12" id="KW-0547">Nucleotide-binding</keyword>
<comment type="similarity">
    <text evidence="12">Belongs to the helicase family. PriA subfamily.</text>
</comment>
<keyword evidence="1 12" id="KW-0639">Primosome</keyword>
<evidence type="ECO:0000256" key="10">
    <source>
        <dbReference type="ARBA" id="ARBA00023235"/>
    </source>
</evidence>
<keyword evidence="5 12" id="KW-0378">Hydrolase</keyword>
<evidence type="ECO:0000256" key="12">
    <source>
        <dbReference type="HAMAP-Rule" id="MF_00983"/>
    </source>
</evidence>
<protein>
    <recommendedName>
        <fullName evidence="12">Replication restart protein PriA</fullName>
    </recommendedName>
    <alternativeName>
        <fullName evidence="12">ATP-dependent DNA helicase PriA</fullName>
        <ecNumber evidence="12">5.6.2.4</ecNumber>
    </alternativeName>
    <alternativeName>
        <fullName evidence="12">DNA 3'-5' helicase PriA</fullName>
    </alternativeName>
</protein>
<feature type="binding site" evidence="12">
    <location>
        <position position="559"/>
    </location>
    <ligand>
        <name>Zn(2+)</name>
        <dbReference type="ChEBI" id="CHEBI:29105"/>
        <label>1</label>
    </ligand>
</feature>
<evidence type="ECO:0000256" key="4">
    <source>
        <dbReference type="ARBA" id="ARBA00022741"/>
    </source>
</evidence>
<dbReference type="Pfam" id="PF00271">
    <property type="entry name" value="Helicase_C"/>
    <property type="match status" value="1"/>
</dbReference>
<dbReference type="InterPro" id="IPR042115">
    <property type="entry name" value="PriA_3primeBD_sf"/>
</dbReference>
<feature type="binding site" evidence="12">
    <location>
        <position position="531"/>
    </location>
    <ligand>
        <name>Zn(2+)</name>
        <dbReference type="ChEBI" id="CHEBI:29105"/>
        <label>2</label>
    </ligand>
</feature>
<dbReference type="PANTHER" id="PTHR30580">
    <property type="entry name" value="PRIMOSOMAL PROTEIN N"/>
    <property type="match status" value="1"/>
</dbReference>
<dbReference type="InterPro" id="IPR005259">
    <property type="entry name" value="PriA"/>
</dbReference>
<dbReference type="Pfam" id="PF17764">
    <property type="entry name" value="PriA_3primeBD"/>
    <property type="match status" value="1"/>
</dbReference>
<evidence type="ECO:0000256" key="6">
    <source>
        <dbReference type="ARBA" id="ARBA00022806"/>
    </source>
</evidence>
<evidence type="ECO:0000259" key="14">
    <source>
        <dbReference type="PROSITE" id="PS51194"/>
    </source>
</evidence>
<feature type="binding site" evidence="12">
    <location>
        <position position="562"/>
    </location>
    <ligand>
        <name>Zn(2+)</name>
        <dbReference type="ChEBI" id="CHEBI:29105"/>
        <label>1</label>
    </ligand>
</feature>
<sequence length="811" mass="91451">MADKGMEEIAVGDSLNSKQGGEIEALSAVKNAIKRSEAPVEVVEAVEEIDHDLAELVVEVALPCPLYRTFEYLAPARWSEEDGTDSAAGKERAGKCKSINQRDLDLATSIVPQQGMRVAVNFARREMIGIILAIKRESDYPREKLKPIEQLLDRSPIITSKLLSLAERIAHYYHAPIGEVLQLFLPTPLRQGRPLYLSERYYQITKEGIAWREEEANRASRAKIAILNFFEAGARYRESTLLTQFPNFKNHRRALLDATLIESEDHLDSEILPAQMPSKESPLQLTAAQQQIVDSIVRDAPPLSFIEGVTGSGKTAVYTEIARHHLARGEQVLMLVPEIGLTPQFVTRIESALAVRVAVIHSQLSDNERLEAWRNAALGRIDLLIGTRSALFTPFARLGLMIIDEAHDSSYIQRDGVRYSAHNSAIWRAHFEDIPLVMGSATPTYESVRNIAEGRFSYYQLPERVSGAMPEWEIIDLNEEKNYDGISTRVLDEIEATIARKEQVLIFLNRRGFSPVLTCLDCGTIEECHHCSSYLNFHRTTGMLHCHHCGTRYPYPTKCRSCGGTHFKELGAGTQKIEKVLADAFPLANVLRFDRDNVRNSRELVENLTQIGEQSADIIVGTQMLAKGHDFPNITLVVLLNSDGLFFANDFRADEKLAQLLMQVSGRAGRGEKKGKVLVQTMFPDNALFHQLPKIGYQAYAQEALEVRQILNLPPYSYQILVQVEARSESEATNYLEGLLNHIEPDPEVEVTPVMPNNLKRRQGFYRVHVVLQSERRSSLHRMAHRIRLLYEANTRSNLRLLIEVDPIDFT</sequence>
<dbReference type="EMBL" id="QEWW01000007">
    <property type="protein sequence ID" value="PWD83956.1"/>
    <property type="molecule type" value="Genomic_DNA"/>
</dbReference>
<dbReference type="GO" id="GO:0005524">
    <property type="term" value="F:ATP binding"/>
    <property type="evidence" value="ECO:0007669"/>
    <property type="project" value="UniProtKB-UniRule"/>
</dbReference>
<feature type="binding site" evidence="12">
    <location>
        <position position="522"/>
    </location>
    <ligand>
        <name>Zn(2+)</name>
        <dbReference type="ChEBI" id="CHEBI:29105"/>
        <label>1</label>
    </ligand>
</feature>
<feature type="binding site" evidence="12">
    <location>
        <position position="549"/>
    </location>
    <ligand>
        <name>Zn(2+)</name>
        <dbReference type="ChEBI" id="CHEBI:29105"/>
        <label>2</label>
    </ligand>
</feature>
<dbReference type="SMART" id="SM00490">
    <property type="entry name" value="HELICc"/>
    <property type="match status" value="1"/>
</dbReference>
<dbReference type="GO" id="GO:0043138">
    <property type="term" value="F:3'-5' DNA helicase activity"/>
    <property type="evidence" value="ECO:0007669"/>
    <property type="project" value="UniProtKB-EC"/>
</dbReference>
<comment type="function">
    <text evidence="12">Initiates the restart of stalled replication forks, which reloads the replicative helicase on sites other than the origin of replication. Recognizes and binds to abandoned replication forks and remodels them to uncover a helicase loading site. Promotes assembly of the primosome at these replication forks.</text>
</comment>
<dbReference type="GO" id="GO:0006270">
    <property type="term" value="P:DNA replication initiation"/>
    <property type="evidence" value="ECO:0007669"/>
    <property type="project" value="TreeGrafter"/>
</dbReference>
<dbReference type="HAMAP" id="MF_00983">
    <property type="entry name" value="PriA"/>
    <property type="match status" value="1"/>
</dbReference>
<keyword evidence="8 12" id="KW-0067">ATP-binding</keyword>
<organism evidence="15 16">
    <name type="scientific">Ignatzschineria cameli</name>
    <dbReference type="NCBI Taxonomy" id="2182793"/>
    <lineage>
        <taxon>Bacteria</taxon>
        <taxon>Pseudomonadati</taxon>
        <taxon>Pseudomonadota</taxon>
        <taxon>Gammaproteobacteria</taxon>
        <taxon>Cardiobacteriales</taxon>
        <taxon>Ignatzschineriaceae</taxon>
        <taxon>Ignatzschineria</taxon>
    </lineage>
</organism>
<comment type="cofactor">
    <cofactor evidence="12">
        <name>Zn(2+)</name>
        <dbReference type="ChEBI" id="CHEBI:29105"/>
    </cofactor>
    <text evidence="12">Binds 2 zinc ions per subunit.</text>
</comment>
<comment type="catalytic activity">
    <reaction evidence="12">
        <text>Couples ATP hydrolysis with the unwinding of duplex DNA by translocating in the 3'-5' direction.</text>
        <dbReference type="EC" id="5.6.2.4"/>
    </reaction>
</comment>
<comment type="catalytic activity">
    <reaction evidence="11 12">
        <text>ATP + H2O = ADP + phosphate + H(+)</text>
        <dbReference type="Rhea" id="RHEA:13065"/>
        <dbReference type="ChEBI" id="CHEBI:15377"/>
        <dbReference type="ChEBI" id="CHEBI:15378"/>
        <dbReference type="ChEBI" id="CHEBI:30616"/>
        <dbReference type="ChEBI" id="CHEBI:43474"/>
        <dbReference type="ChEBI" id="CHEBI:456216"/>
        <dbReference type="EC" id="5.6.2.4"/>
    </reaction>
</comment>
<evidence type="ECO:0000256" key="9">
    <source>
        <dbReference type="ARBA" id="ARBA00023125"/>
    </source>
</evidence>
<dbReference type="GO" id="GO:0006269">
    <property type="term" value="P:DNA replication, synthesis of primer"/>
    <property type="evidence" value="ECO:0007669"/>
    <property type="project" value="UniProtKB-KW"/>
</dbReference>
<feature type="binding site" evidence="12">
    <location>
        <position position="519"/>
    </location>
    <ligand>
        <name>Zn(2+)</name>
        <dbReference type="ChEBI" id="CHEBI:29105"/>
        <label>1</label>
    </ligand>
</feature>
<dbReference type="Proteomes" id="UP000245059">
    <property type="component" value="Unassembled WGS sequence"/>
</dbReference>
<dbReference type="GO" id="GO:0003677">
    <property type="term" value="F:DNA binding"/>
    <property type="evidence" value="ECO:0007669"/>
    <property type="project" value="UniProtKB-UniRule"/>
</dbReference>
<keyword evidence="9 12" id="KW-0238">DNA-binding</keyword>
<evidence type="ECO:0000256" key="2">
    <source>
        <dbReference type="ARBA" id="ARBA00022705"/>
    </source>
</evidence>
<dbReference type="InterPro" id="IPR041222">
    <property type="entry name" value="PriA_3primeBD"/>
</dbReference>
<dbReference type="GO" id="GO:0008270">
    <property type="term" value="F:zinc ion binding"/>
    <property type="evidence" value="ECO:0007669"/>
    <property type="project" value="UniProtKB-UniRule"/>
</dbReference>
<evidence type="ECO:0000256" key="5">
    <source>
        <dbReference type="ARBA" id="ARBA00022801"/>
    </source>
</evidence>
<dbReference type="GO" id="GO:0006310">
    <property type="term" value="P:DNA recombination"/>
    <property type="evidence" value="ECO:0007669"/>
    <property type="project" value="InterPro"/>
</dbReference>
<evidence type="ECO:0000256" key="8">
    <source>
        <dbReference type="ARBA" id="ARBA00022840"/>
    </source>
</evidence>
<evidence type="ECO:0000256" key="7">
    <source>
        <dbReference type="ARBA" id="ARBA00022833"/>
    </source>
</evidence>
<comment type="caution">
    <text evidence="15">The sequence shown here is derived from an EMBL/GenBank/DDBJ whole genome shotgun (WGS) entry which is preliminary data.</text>
</comment>
<dbReference type="SMART" id="SM00487">
    <property type="entry name" value="DEXDc"/>
    <property type="match status" value="1"/>
</dbReference>
<evidence type="ECO:0000256" key="11">
    <source>
        <dbReference type="ARBA" id="ARBA00048988"/>
    </source>
</evidence>
<dbReference type="InterPro" id="IPR011545">
    <property type="entry name" value="DEAD/DEAH_box_helicase_dom"/>
</dbReference>
<dbReference type="GO" id="GO:0006302">
    <property type="term" value="P:double-strand break repair"/>
    <property type="evidence" value="ECO:0007669"/>
    <property type="project" value="InterPro"/>
</dbReference>
<dbReference type="InterPro" id="IPR001650">
    <property type="entry name" value="Helicase_C-like"/>
</dbReference>
<name>A0A2U2ALF1_9GAMM</name>
<keyword evidence="3 12" id="KW-0479">Metal-binding</keyword>
<proteinExistence type="inferred from homology"/>
<feature type="binding site" evidence="12">
    <location>
        <position position="546"/>
    </location>
    <ligand>
        <name>Zn(2+)</name>
        <dbReference type="ChEBI" id="CHEBI:29105"/>
        <label>2</label>
    </ligand>
</feature>
<accession>A0A2U2ALF1</accession>
<gene>
    <name evidence="12 15" type="primary">priA</name>
    <name evidence="15" type="ORF">DC077_08800</name>
</gene>
<dbReference type="EC" id="5.6.2.4" evidence="12"/>
<evidence type="ECO:0000313" key="16">
    <source>
        <dbReference type="Proteomes" id="UP000245059"/>
    </source>
</evidence>
<comment type="subunit">
    <text evidence="12">Component of the replication restart primosome.</text>
</comment>
<feature type="domain" description="Helicase C-terminal" evidence="14">
    <location>
        <begin position="489"/>
        <end position="711"/>
    </location>
</feature>
<dbReference type="RefSeq" id="WP_109217976.1">
    <property type="nucleotide sequence ID" value="NZ_QEWW01000007.1"/>
</dbReference>
<dbReference type="PANTHER" id="PTHR30580:SF0">
    <property type="entry name" value="PRIMOSOMAL PROTEIN N"/>
    <property type="match status" value="1"/>
</dbReference>
<dbReference type="SUPFAM" id="SSF52540">
    <property type="entry name" value="P-loop containing nucleoside triphosphate hydrolases"/>
    <property type="match status" value="2"/>
</dbReference>
<feature type="domain" description="Helicase ATP-binding" evidence="13">
    <location>
        <begin position="295"/>
        <end position="461"/>
    </location>
</feature>
<keyword evidence="6 12" id="KW-0347">Helicase</keyword>
<evidence type="ECO:0000256" key="3">
    <source>
        <dbReference type="ARBA" id="ARBA00022723"/>
    </source>
</evidence>
<dbReference type="InterPro" id="IPR014001">
    <property type="entry name" value="Helicase_ATP-bd"/>
</dbReference>
<dbReference type="PROSITE" id="PS51192">
    <property type="entry name" value="HELICASE_ATP_BIND_1"/>
    <property type="match status" value="1"/>
</dbReference>
<evidence type="ECO:0000313" key="15">
    <source>
        <dbReference type="EMBL" id="PWD83956.1"/>
    </source>
</evidence>
<dbReference type="AlphaFoldDB" id="A0A2U2ALF1"/>
<dbReference type="Pfam" id="PF00270">
    <property type="entry name" value="DEAD"/>
    <property type="match status" value="1"/>
</dbReference>
<dbReference type="InterPro" id="IPR027417">
    <property type="entry name" value="P-loop_NTPase"/>
</dbReference>
<dbReference type="GO" id="GO:1990077">
    <property type="term" value="C:primosome complex"/>
    <property type="evidence" value="ECO:0007669"/>
    <property type="project" value="UniProtKB-UniRule"/>
</dbReference>
<dbReference type="FunFam" id="3.40.50.300:FF:000489">
    <property type="entry name" value="Primosome assembly protein PriA"/>
    <property type="match status" value="1"/>
</dbReference>
<keyword evidence="7 12" id="KW-0862">Zinc</keyword>
<dbReference type="Gene3D" id="3.40.50.300">
    <property type="entry name" value="P-loop containing nucleotide triphosphate hydrolases"/>
    <property type="match status" value="2"/>
</dbReference>
<evidence type="ECO:0000256" key="1">
    <source>
        <dbReference type="ARBA" id="ARBA00022515"/>
    </source>
</evidence>
<dbReference type="GO" id="GO:0016887">
    <property type="term" value="F:ATP hydrolysis activity"/>
    <property type="evidence" value="ECO:0007669"/>
    <property type="project" value="RHEA"/>
</dbReference>
<evidence type="ECO:0000259" key="13">
    <source>
        <dbReference type="PROSITE" id="PS51192"/>
    </source>
</evidence>
<dbReference type="InterPro" id="IPR041236">
    <property type="entry name" value="PriA_C"/>
</dbReference>
<dbReference type="Gene3D" id="3.40.1440.60">
    <property type="entry name" value="PriA, 3(prime) DNA-binding domain"/>
    <property type="match status" value="1"/>
</dbReference>
<keyword evidence="2 12" id="KW-0235">DNA replication</keyword>
<reference evidence="16" key="1">
    <citation type="submission" date="2018-05" db="EMBL/GenBank/DDBJ databases">
        <title>Ignatzschineria dubaiensis sp. nov., isolated from necrotic foot tissues of dromedaries (Camelus dromedarius) and associated maggots in Dubai, United Arab Emirates.</title>
        <authorList>
            <person name="Tsang C.C."/>
            <person name="Tang J.Y.M."/>
            <person name="Fong J.Y.H."/>
            <person name="Kinne J."/>
            <person name="Lee H.H."/>
            <person name="Joseph M."/>
            <person name="Jose S."/>
            <person name="Schuster R.K."/>
            <person name="Tang Y."/>
            <person name="Sivakumar S."/>
            <person name="Chen J.H.K."/>
            <person name="Teng J.L.L."/>
            <person name="Lau S.K.P."/>
            <person name="Wernery U."/>
            <person name="Woo P.C.Y."/>
        </authorList>
    </citation>
    <scope>NUCLEOTIDE SEQUENCE [LARGE SCALE GENOMIC DNA]</scope>
    <source>
        <strain evidence="16">UAE-HKU57</strain>
    </source>
</reference>
<feature type="binding site" evidence="12">
    <location>
        <position position="528"/>
    </location>
    <ligand>
        <name>Zn(2+)</name>
        <dbReference type="ChEBI" id="CHEBI:29105"/>
        <label>2</label>
    </ligand>
</feature>
<keyword evidence="10 12" id="KW-0413">Isomerase</keyword>
<dbReference type="PROSITE" id="PS51194">
    <property type="entry name" value="HELICASE_CTER"/>
    <property type="match status" value="1"/>
</dbReference>